<gene>
    <name evidence="2" type="ORF">J5N97_000742</name>
</gene>
<evidence type="ECO:0000313" key="2">
    <source>
        <dbReference type="EMBL" id="KAJ0961284.1"/>
    </source>
</evidence>
<dbReference type="PANTHER" id="PTHR31681">
    <property type="entry name" value="C2H2-LIKE ZINC FINGER PROTEIN"/>
    <property type="match status" value="1"/>
</dbReference>
<dbReference type="OrthoDB" id="9514740at2759"/>
<dbReference type="PANTHER" id="PTHR31681:SF39">
    <property type="entry name" value="OS01G0785900 PROTEIN"/>
    <property type="match status" value="1"/>
</dbReference>
<dbReference type="InterPro" id="IPR013087">
    <property type="entry name" value="Znf_C2H2_type"/>
</dbReference>
<evidence type="ECO:0000259" key="1">
    <source>
        <dbReference type="PROSITE" id="PS00028"/>
    </source>
</evidence>
<name>A0A9D5BUX6_9LILI</name>
<dbReference type="Gene3D" id="3.40.50.720">
    <property type="entry name" value="NAD(P)-binding Rossmann-like Domain"/>
    <property type="match status" value="1"/>
</dbReference>
<reference evidence="2 3" key="1">
    <citation type="journal article" date="2022" name="Hortic Res">
        <title>The genome of Dioscorea zingiberensis sheds light on the biosynthesis, origin and evolution of the medicinally important diosgenin saponins.</title>
        <authorList>
            <person name="Li Y."/>
            <person name="Tan C."/>
            <person name="Li Z."/>
            <person name="Guo J."/>
            <person name="Li S."/>
            <person name="Chen X."/>
            <person name="Wang C."/>
            <person name="Dai X."/>
            <person name="Yang H."/>
            <person name="Song W."/>
            <person name="Hou L."/>
            <person name="Xu J."/>
            <person name="Tong Z."/>
            <person name="Xu A."/>
            <person name="Yuan X."/>
            <person name="Wang W."/>
            <person name="Yang Q."/>
            <person name="Chen L."/>
            <person name="Sun Z."/>
            <person name="Wang K."/>
            <person name="Pan B."/>
            <person name="Chen J."/>
            <person name="Bao Y."/>
            <person name="Liu F."/>
            <person name="Qi X."/>
            <person name="Gang D.R."/>
            <person name="Wen J."/>
            <person name="Li J."/>
        </authorList>
    </citation>
    <scope>NUCLEOTIDE SEQUENCE [LARGE SCALE GENOMIC DNA]</scope>
    <source>
        <strain evidence="2">Dzin_1.0</strain>
    </source>
</reference>
<evidence type="ECO:0000313" key="3">
    <source>
        <dbReference type="Proteomes" id="UP001085076"/>
    </source>
</evidence>
<dbReference type="EMBL" id="JAGGNH010000031">
    <property type="protein sequence ID" value="KAJ0961284.1"/>
    <property type="molecule type" value="Genomic_DNA"/>
</dbReference>
<proteinExistence type="predicted"/>
<comment type="caution">
    <text evidence="2">The sequence shown here is derived from an EMBL/GenBank/DDBJ whole genome shotgun (WGS) entry which is preliminary data.</text>
</comment>
<dbReference type="Proteomes" id="UP001085076">
    <property type="component" value="Unassembled WGS sequence"/>
</dbReference>
<keyword evidence="3" id="KW-1185">Reference proteome</keyword>
<feature type="domain" description="C2H2-type" evidence="1">
    <location>
        <begin position="199"/>
        <end position="220"/>
    </location>
</feature>
<protein>
    <recommendedName>
        <fullName evidence="1">C2H2-type domain-containing protein</fullName>
    </recommendedName>
</protein>
<dbReference type="AlphaFoldDB" id="A0A9D5BUX6"/>
<accession>A0A9D5BUX6</accession>
<organism evidence="2 3">
    <name type="scientific">Dioscorea zingiberensis</name>
    <dbReference type="NCBI Taxonomy" id="325984"/>
    <lineage>
        <taxon>Eukaryota</taxon>
        <taxon>Viridiplantae</taxon>
        <taxon>Streptophyta</taxon>
        <taxon>Embryophyta</taxon>
        <taxon>Tracheophyta</taxon>
        <taxon>Spermatophyta</taxon>
        <taxon>Magnoliopsida</taxon>
        <taxon>Liliopsida</taxon>
        <taxon>Dioscoreales</taxon>
        <taxon>Dioscoreaceae</taxon>
        <taxon>Dioscorea</taxon>
    </lineage>
</organism>
<dbReference type="PROSITE" id="PS00028">
    <property type="entry name" value="ZINC_FINGER_C2H2_1"/>
    <property type="match status" value="1"/>
</dbReference>
<sequence>MWNMEGRRQRRRGERTPTVLWFALKRSMHCKSEPSEVHDPKAGGKLGSILTKRAGRSGCSRSIAKLKDVIHGSKRHFQRPASCSPRSIGSSEFLNPIVHEVITSDSRCELRIVTGFGGCHESVSEVLGTLRPGTPGPGGHLGIHYNPCAVKGSGFTPRRSAGMSADREVTKRGGVCCASSTARASIEEDSIGSSTSVTCHKCWEFFGKWEVLEAHHLSHHACRYIGELFSFLYNYAVTELVEGDSSRKIVEIICRANWLKSESSYGRIERVLKVHNMQKTLARFEEYREMVKFKASKLPKKHPRCLADGNELLSTITAKDDLGEWIAEVDESCATPANLIWRKKPTYVLAKLQVYVLSELVTEEKAFQFAKEKGIDLVSIINPPTVAGPFLTPPDHVPTSIQVLLSPIYYCLDFDAVEMPGVVFVFPNGMRSLHTTHSWDFMGLSVDEEMEILGFSTKNQENVIIGFIDTG</sequence>